<keyword evidence="5" id="KW-0472">Membrane</keyword>
<dbReference type="PANTHER" id="PTHR22683:SF1">
    <property type="entry name" value="TYPE VII SECRETION SYSTEM PROTEIN ESSC"/>
    <property type="match status" value="1"/>
</dbReference>
<proteinExistence type="predicted"/>
<evidence type="ECO:0000256" key="4">
    <source>
        <dbReference type="SAM" id="MobiDB-lite"/>
    </source>
</evidence>
<protein>
    <recommendedName>
        <fullName evidence="6">FtsK domain-containing protein</fullName>
    </recommendedName>
</protein>
<dbReference type="PROSITE" id="PS50901">
    <property type="entry name" value="FTSK"/>
    <property type="match status" value="1"/>
</dbReference>
<feature type="region of interest" description="Disordered" evidence="4">
    <location>
        <begin position="481"/>
        <end position="506"/>
    </location>
</feature>
<dbReference type="InterPro" id="IPR003593">
    <property type="entry name" value="AAA+_ATPase"/>
</dbReference>
<dbReference type="CDD" id="cd01127">
    <property type="entry name" value="TrwB_TraG_TraD_VirD4"/>
    <property type="match status" value="1"/>
</dbReference>
<accession>A0A849JXS1</accession>
<dbReference type="GO" id="GO:0003677">
    <property type="term" value="F:DNA binding"/>
    <property type="evidence" value="ECO:0007669"/>
    <property type="project" value="InterPro"/>
</dbReference>
<dbReference type="GO" id="GO:0005524">
    <property type="term" value="F:ATP binding"/>
    <property type="evidence" value="ECO:0007669"/>
    <property type="project" value="UniProtKB-UniRule"/>
</dbReference>
<evidence type="ECO:0000313" key="8">
    <source>
        <dbReference type="Proteomes" id="UP000557204"/>
    </source>
</evidence>
<evidence type="ECO:0000256" key="2">
    <source>
        <dbReference type="ARBA" id="ARBA00022840"/>
    </source>
</evidence>
<dbReference type="Gene3D" id="3.40.50.300">
    <property type="entry name" value="P-loop containing nucleotide triphosphate hydrolases"/>
    <property type="match status" value="3"/>
</dbReference>
<dbReference type="SUPFAM" id="SSF52540">
    <property type="entry name" value="P-loop containing nucleoside triphosphate hydrolases"/>
    <property type="match status" value="3"/>
</dbReference>
<comment type="caution">
    <text evidence="7">The sequence shown here is derived from an EMBL/GenBank/DDBJ whole genome shotgun (WGS) entry which is preliminary data.</text>
</comment>
<feature type="region of interest" description="Disordered" evidence="4">
    <location>
        <begin position="1296"/>
        <end position="1454"/>
    </location>
</feature>
<feature type="transmembrane region" description="Helical" evidence="5">
    <location>
        <begin position="217"/>
        <end position="234"/>
    </location>
</feature>
<keyword evidence="5" id="KW-0812">Transmembrane</keyword>
<keyword evidence="2 3" id="KW-0067">ATP-binding</keyword>
<keyword evidence="1 3" id="KW-0547">Nucleotide-binding</keyword>
<feature type="transmembrane region" description="Helical" evidence="5">
    <location>
        <begin position="240"/>
        <end position="259"/>
    </location>
</feature>
<feature type="compositionally biased region" description="Basic and acidic residues" evidence="4">
    <location>
        <begin position="1391"/>
        <end position="1421"/>
    </location>
</feature>
<feature type="binding site" evidence="3">
    <location>
        <begin position="559"/>
        <end position="566"/>
    </location>
    <ligand>
        <name>ATP</name>
        <dbReference type="ChEBI" id="CHEBI:30616"/>
    </ligand>
</feature>
<name>A0A849JXS1_9MICO</name>
<feature type="compositionally biased region" description="Basic and acidic residues" evidence="4">
    <location>
        <begin position="782"/>
        <end position="796"/>
    </location>
</feature>
<feature type="region of interest" description="Disordered" evidence="4">
    <location>
        <begin position="139"/>
        <end position="158"/>
    </location>
</feature>
<dbReference type="Pfam" id="PF01580">
    <property type="entry name" value="FtsK_SpoIIIE"/>
    <property type="match status" value="1"/>
</dbReference>
<keyword evidence="5" id="KW-1133">Transmembrane helix</keyword>
<sequence>MPVRLTLHPDEDVELPEGARLGDLRAPLADLVRRPELLRAELIADDRPVGDDARVGRRPLLPGAVLSVAGPGGGRLPAADVAALRSRWFLTAASGLRAGEPRVLAVGAPLTLGQRDARVRVTVDTRDRVRVRRLPRRAAPHRVPRPVTRGPRWRRPVALAPPAGRTRRLGPWPRRWRPGTELDLDGSRFALHASGDVDVWLGPPAAAPDRPAGAGPAMLITGLVPVLGSVVLAVTLRQPLYALFSLVAVIALVPQVAAVRRRRWGAADPVPLAPPPVGADPGRTGARTAAAHQASDGAWLRVRRAHAAARSAAGTAPSAPTLQTLLPDGALSVRGPAAPVRSVGRAVVVDLAAAGAAVEVLGDGRDAWRWCRWISPGDDGTDSSGPSRVLVVDSPRPEDLAAADRAARRGDVVVLCLPDDGRDPAPREPAWCRTRWDVTPDGRVLRTAPDGTDTLVAATGVTVAWAERTARRLAGLRALGRDPARLGEETTPDRSDDRSDPTDPRIPATVALRDLLDGSEPAARWARARGWTIPLGRGADGTPVVLDLVADGPHLLVAGTTGAGKSELLQSLVLALAATRSPADLSLALVDFKGGASFGRCADLPHVVGQVTDLEPGLAGRALTGLRAELRRRERLLADHGVATSDDLPAGTLPRLVVVIDEFRALADDLPEFLPGLLRIAAQGRSLGVHLVLATQRPAGAVSADLRANVTTRIALRVVDVADSRDVVEHPAAAAIRVGDPGRAVLRIGSAPPLAVQCAHAGARGDGTAGPVRRVPTGWTAGRHDSPPVRTDRSADAGDPVADLVADLRRAAHGLGHRPGPAPWLPPLPDQVGADDVRPGDEDPPPGPDRLPLALADDPDGQRRLLACWRPHDGHLAVLGAARSGRTTVLATLAHAALAGGWSVHVLAPDAAHRAFTPFADHPGFGTLAGADDPRRTRRLLRLLAAAPDRADGSRTLVLVDDAPGLRAALATSDPWDPLVTALAAGRAAFAVTADSATVGGLAARVGPRVVMLGNDPHTAVMLGVPQPFAGAGGPPGRAVLLGNHEPQLCQVLLPGHPPAAALPAPSGGERTPRVLPLPTEVAAAELDLARRDRRATGTAVLVGLGGDAAEPVALDVGAGALVVGPRGAGRSTVLCTVARALAAAGRLAGVVSRDPAVRAAAGDAPTAGRTSVGVRELVGSLTAAGGTLVVDDLDVVTQSCPVEADRLAALVDDGLTVVASATTQGAVMAHRGVLAELRGRRTGVVLAPGERGADEVLGTVVSEVADPGPPRPGRGALVQAGHAVCVQVVRIDAEPDGSAERVLDDPPRHEADQDDGSQQEHQHPAERRGDGPAGEQRDAEQPLEDLPAGDGRAAASTSLPQRTRGPGQEPRQREEERHREEADPEADGPTSHEVDDHRAGEDHHRQDLETDHADDRDQGPRRTRRGTGVSRVGGGVGGGHRGDDKADQARCAV</sequence>
<gene>
    <name evidence="7" type="ORF">HLI28_11250</name>
</gene>
<feature type="domain" description="FtsK" evidence="6">
    <location>
        <begin position="541"/>
        <end position="725"/>
    </location>
</feature>
<feature type="compositionally biased region" description="Basic and acidic residues" evidence="4">
    <location>
        <begin position="1371"/>
        <end position="1382"/>
    </location>
</feature>
<organism evidence="7 8">
    <name type="scientific">Isoptericola sediminis</name>
    <dbReference type="NCBI Taxonomy" id="2733572"/>
    <lineage>
        <taxon>Bacteria</taxon>
        <taxon>Bacillati</taxon>
        <taxon>Actinomycetota</taxon>
        <taxon>Actinomycetes</taxon>
        <taxon>Micrococcales</taxon>
        <taxon>Promicromonosporaceae</taxon>
        <taxon>Isoptericola</taxon>
    </lineage>
</organism>
<evidence type="ECO:0000256" key="5">
    <source>
        <dbReference type="SAM" id="Phobius"/>
    </source>
</evidence>
<evidence type="ECO:0000313" key="7">
    <source>
        <dbReference type="EMBL" id="NNU28112.1"/>
    </source>
</evidence>
<feature type="region of interest" description="Disordered" evidence="4">
    <location>
        <begin position="813"/>
        <end position="856"/>
    </location>
</feature>
<feature type="compositionally biased region" description="Basic and acidic residues" evidence="4">
    <location>
        <begin position="1319"/>
        <end position="1341"/>
    </location>
</feature>
<dbReference type="EMBL" id="JABFAJ010000020">
    <property type="protein sequence ID" value="NNU28112.1"/>
    <property type="molecule type" value="Genomic_DNA"/>
</dbReference>
<keyword evidence="8" id="KW-1185">Reference proteome</keyword>
<dbReference type="Proteomes" id="UP000557204">
    <property type="component" value="Unassembled WGS sequence"/>
</dbReference>
<evidence type="ECO:0000256" key="3">
    <source>
        <dbReference type="PROSITE-ProRule" id="PRU00289"/>
    </source>
</evidence>
<feature type="compositionally biased region" description="Basic and acidic residues" evidence="4">
    <location>
        <begin position="481"/>
        <end position="503"/>
    </location>
</feature>
<reference evidence="7 8" key="1">
    <citation type="submission" date="2020-05" db="EMBL/GenBank/DDBJ databases">
        <title>Genome sequence of Isoptericola sp. JC619 isolated from Chilika lagoon, India.</title>
        <authorList>
            <person name="Kumar D."/>
            <person name="Appam K."/>
            <person name="Gandham S."/>
            <person name="Uppada J."/>
            <person name="Sasikala C."/>
            <person name="Venkata Ramana C."/>
        </authorList>
    </citation>
    <scope>NUCLEOTIDE SEQUENCE [LARGE SCALE GENOMIC DNA]</scope>
    <source>
        <strain evidence="7 8">JC619</strain>
    </source>
</reference>
<evidence type="ECO:0000256" key="1">
    <source>
        <dbReference type="ARBA" id="ARBA00022741"/>
    </source>
</evidence>
<feature type="compositionally biased region" description="Basic and acidic residues" evidence="4">
    <location>
        <begin position="1299"/>
        <end position="1312"/>
    </location>
</feature>
<dbReference type="InterPro" id="IPR002543">
    <property type="entry name" value="FtsK_dom"/>
</dbReference>
<evidence type="ECO:0000259" key="6">
    <source>
        <dbReference type="PROSITE" id="PS50901"/>
    </source>
</evidence>
<dbReference type="SMART" id="SM00382">
    <property type="entry name" value="AAA"/>
    <property type="match status" value="3"/>
</dbReference>
<dbReference type="InterPro" id="IPR027417">
    <property type="entry name" value="P-loop_NTPase"/>
</dbReference>
<dbReference type="PANTHER" id="PTHR22683">
    <property type="entry name" value="SPORULATION PROTEIN RELATED"/>
    <property type="match status" value="1"/>
</dbReference>
<feature type="region of interest" description="Disordered" evidence="4">
    <location>
        <begin position="761"/>
        <end position="797"/>
    </location>
</feature>
<dbReference type="RefSeq" id="WP_171247656.1">
    <property type="nucleotide sequence ID" value="NZ_JABFAJ010000020.1"/>
</dbReference>
<feature type="compositionally biased region" description="Basic and acidic residues" evidence="4">
    <location>
        <begin position="1441"/>
        <end position="1454"/>
    </location>
</feature>
<feature type="compositionally biased region" description="Pro residues" evidence="4">
    <location>
        <begin position="820"/>
        <end position="829"/>
    </location>
</feature>
<dbReference type="InterPro" id="IPR050206">
    <property type="entry name" value="FtsK/SpoIIIE/SftA"/>
</dbReference>